<dbReference type="InterPro" id="IPR013785">
    <property type="entry name" value="Aldolase_TIM"/>
</dbReference>
<evidence type="ECO:0000256" key="5">
    <source>
        <dbReference type="ARBA" id="ARBA00022755"/>
    </source>
</evidence>
<evidence type="ECO:0000256" key="3">
    <source>
        <dbReference type="ARBA" id="ARBA00022723"/>
    </source>
</evidence>
<comment type="caution">
    <text evidence="15">The sequence shown here is derived from an EMBL/GenBank/DDBJ whole genome shotgun (WGS) entry which is preliminary data.</text>
</comment>
<dbReference type="InterPro" id="IPR005990">
    <property type="entry name" value="IMP_DH"/>
</dbReference>
<dbReference type="Pfam" id="PF00478">
    <property type="entry name" value="IMPDH"/>
    <property type="match status" value="1"/>
</dbReference>
<dbReference type="SUPFAM" id="SSF51412">
    <property type="entry name" value="Inosine monophosphate dehydrogenase (IMPDH)"/>
    <property type="match status" value="1"/>
</dbReference>
<dbReference type="NCBIfam" id="TIGR01302">
    <property type="entry name" value="IMP_dehydrog"/>
    <property type="match status" value="1"/>
</dbReference>
<keyword evidence="8 11" id="KW-0520">NAD</keyword>
<evidence type="ECO:0000313" key="15">
    <source>
        <dbReference type="EMBL" id="KAK7254181.1"/>
    </source>
</evidence>
<evidence type="ECO:0000256" key="13">
    <source>
        <dbReference type="RuleBase" id="RU003928"/>
    </source>
</evidence>
<feature type="binding site" description="in other chain" evidence="11">
    <location>
        <position position="334"/>
    </location>
    <ligand>
        <name>K(+)</name>
        <dbReference type="ChEBI" id="CHEBI:29103"/>
        <note>ligand shared between two tetrameric partners</note>
    </ligand>
</feature>
<feature type="binding site" description="in other chain" evidence="11">
    <location>
        <position position="329"/>
    </location>
    <ligand>
        <name>K(+)</name>
        <dbReference type="ChEBI" id="CHEBI:29103"/>
        <note>ligand shared between two tetrameric partners</note>
    </ligand>
</feature>
<dbReference type="SMART" id="SM00116">
    <property type="entry name" value="CBS"/>
    <property type="match status" value="2"/>
</dbReference>
<protein>
    <recommendedName>
        <fullName evidence="11 13">Inosine-5'-monophosphate dehydrogenase</fullName>
        <shortName evidence="11">IMP dehydrogenase</shortName>
        <shortName evidence="11">IMPD</shortName>
        <shortName evidence="11">IMPDH</shortName>
        <ecNumber evidence="11 13">1.1.1.205</ecNumber>
    </recommendedName>
</protein>
<dbReference type="InterPro" id="IPR000644">
    <property type="entry name" value="CBS_dom"/>
</dbReference>
<comment type="subunit">
    <text evidence="11">Homotetramer.</text>
</comment>
<comment type="similarity">
    <text evidence="2 11">Belongs to the IMPDH/GMPR family.</text>
</comment>
<keyword evidence="3 11" id="KW-0479">Metal-binding</keyword>
<evidence type="ECO:0000313" key="16">
    <source>
        <dbReference type="Proteomes" id="UP001363151"/>
    </source>
</evidence>
<feature type="binding site" evidence="11">
    <location>
        <begin position="277"/>
        <end position="279"/>
    </location>
    <ligand>
        <name>NAD(+)</name>
        <dbReference type="ChEBI" id="CHEBI:57540"/>
    </ligand>
</feature>
<dbReference type="Proteomes" id="UP001363151">
    <property type="component" value="Unassembled WGS sequence"/>
</dbReference>
<keyword evidence="5 11" id="KW-0658">Purine biosynthesis</keyword>
<feature type="binding site" evidence="11">
    <location>
        <begin position="327"/>
        <end position="329"/>
    </location>
    <ligand>
        <name>NAD(+)</name>
        <dbReference type="ChEBI" id="CHEBI:57540"/>
    </ligand>
</feature>
<evidence type="ECO:0000256" key="1">
    <source>
        <dbReference type="ARBA" id="ARBA00001958"/>
    </source>
</evidence>
<name>A0ABR1GDM3_AURAN</name>
<evidence type="ECO:0000256" key="8">
    <source>
        <dbReference type="ARBA" id="ARBA00023027"/>
    </source>
</evidence>
<dbReference type="PANTHER" id="PTHR11911:SF111">
    <property type="entry name" value="INOSINE-5'-MONOPHOSPHATE DEHYDROGENASE"/>
    <property type="match status" value="1"/>
</dbReference>
<dbReference type="HAMAP" id="MF_01964">
    <property type="entry name" value="IMPDH"/>
    <property type="match status" value="1"/>
</dbReference>
<comment type="activity regulation">
    <text evidence="11">Mycophenolic acid (MPA) is a non-competitive inhibitor that prevents formation of the closed enzyme conformation by binding to the same site as the amobile flap. In contrast, mizoribine monophosphate (MZP) is a competitive inhibitor that induces the closed conformation. MPA is a potent inhibitor of mammalian IMPDHs but a poor inhibitor of the bacterial enzymes. MZP is a more potent inhibitor of bacterial IMPDH.</text>
</comment>
<comment type="subcellular location">
    <subcellularLocation>
        <location evidence="11">Cytoplasm</location>
    </subcellularLocation>
</comment>
<evidence type="ECO:0000256" key="6">
    <source>
        <dbReference type="ARBA" id="ARBA00022958"/>
    </source>
</evidence>
<accession>A0ABR1GDM3</accession>
<evidence type="ECO:0000256" key="7">
    <source>
        <dbReference type="ARBA" id="ARBA00023002"/>
    </source>
</evidence>
<keyword evidence="4 11" id="KW-0332">GMP biosynthesis</keyword>
<proteinExistence type="inferred from homology"/>
<feature type="active site" description="Proton acceptor" evidence="11">
    <location>
        <position position="430"/>
    </location>
</feature>
<evidence type="ECO:0000259" key="14">
    <source>
        <dbReference type="PROSITE" id="PS51371"/>
    </source>
</evidence>
<dbReference type="Gene3D" id="3.20.20.70">
    <property type="entry name" value="Aldolase class I"/>
    <property type="match status" value="1"/>
</dbReference>
<keyword evidence="6 11" id="KW-0630">Potassium</keyword>
<keyword evidence="9 12" id="KW-0129">CBS domain</keyword>
<dbReference type="PROSITE" id="PS00487">
    <property type="entry name" value="IMP_DH_GMP_RED"/>
    <property type="match status" value="1"/>
</dbReference>
<keyword evidence="7 11" id="KW-0560">Oxidoreductase</keyword>
<evidence type="ECO:0000256" key="11">
    <source>
        <dbReference type="HAMAP-Rule" id="MF_03156"/>
    </source>
</evidence>
<dbReference type="SUPFAM" id="SSF54631">
    <property type="entry name" value="CBS-domain pair"/>
    <property type="match status" value="1"/>
</dbReference>
<evidence type="ECO:0000256" key="9">
    <source>
        <dbReference type="ARBA" id="ARBA00023122"/>
    </source>
</evidence>
<sequence>MQLKRGSSNLFFYCSRLAPRYSLAEVFEQSRSHSGYTYDDIIVLPGEIDFGVDAVALETKVTKKIALKTPFVSSPMDTVTEANMAIAIAQHGGLGVIHYNMPVADQVAEVKKVKAYKNGFISAPVVMAPDQTIAELDDVKEKYGHFGIPITVDGKLHSKLVGIVTKRDVDFVEDREGTKISSVMSTDLVVATEPCTLSEANDVLSKNKKGKLPIVNANYELVSLISRTDLRKARDYPLSSVGADKSLLCGAAIGTRPNDRLRLKELVDAGLDVVVLDSSQGDSVFQKDMVKWIKTTFPGLEVIGGNVVTRLQAKHLIEAGVDGLRVGMGVGSICTTQVVCACGRPQASAVYNVARLARQYGVPVIADGGVGNTGHIIKALMLGASCVMMGSMLAGTDESPGEYFFQDGARLKRYRGMGSLEAMKQGSDKRYFASQAKVKVAQGVSGSVIDKGPLASYIPYLRQGIQHGMQDAGVKDLPGLLLAASSGKLRVELRSPAAQKEGGVHGLHSYTKVGFLLQKLRTNADLNITEKHVDARGILYIDTAEGRYYAKRRYPDVKNPQPTPAEVDGFVKEFVGRPLDADERARYEEIHRIQAAHLLEKFGPQDGM</sequence>
<evidence type="ECO:0000256" key="4">
    <source>
        <dbReference type="ARBA" id="ARBA00022749"/>
    </source>
</evidence>
<feature type="domain" description="CBS" evidence="14">
    <location>
        <begin position="184"/>
        <end position="240"/>
    </location>
</feature>
<feature type="binding site" evidence="11">
    <location>
        <position position="332"/>
    </location>
    <ligand>
        <name>IMP</name>
        <dbReference type="ChEBI" id="CHEBI:58053"/>
    </ligand>
</feature>
<comment type="pathway">
    <text evidence="11 13">Purine metabolism; XMP biosynthesis via de novo pathway; XMP from IMP: step 1/1.</text>
</comment>
<dbReference type="SMART" id="SM01240">
    <property type="entry name" value="IMPDH"/>
    <property type="match status" value="1"/>
</dbReference>
<keyword evidence="11" id="KW-0963">Cytoplasm</keyword>
<dbReference type="PANTHER" id="PTHR11911">
    <property type="entry name" value="INOSINE-5-MONOPHOSPHATE DEHYDROGENASE RELATED"/>
    <property type="match status" value="1"/>
</dbReference>
<comment type="function">
    <text evidence="11">Catalyzes the conversion of inosine 5'-phosphate (IMP) to xanthosine 5'-phosphate (XMP), the first committed and rate-limiting step in the de novo synthesis of guanine nucleotides, and therefore plays an important role in the regulation of cell growth.</text>
</comment>
<feature type="binding site" description="in other chain" evidence="11">
    <location>
        <position position="331"/>
    </location>
    <ligand>
        <name>K(+)</name>
        <dbReference type="ChEBI" id="CHEBI:29103"/>
        <note>ligand shared between two tetrameric partners</note>
    </ligand>
</feature>
<dbReference type="CDD" id="cd04601">
    <property type="entry name" value="CBS_pair_IMPDH"/>
    <property type="match status" value="1"/>
</dbReference>
<dbReference type="CDD" id="cd00381">
    <property type="entry name" value="IMPDH"/>
    <property type="match status" value="1"/>
</dbReference>
<feature type="active site" description="Thioimidate intermediate" evidence="11">
    <location>
        <position position="334"/>
    </location>
</feature>
<dbReference type="InterPro" id="IPR046342">
    <property type="entry name" value="CBS_dom_sf"/>
</dbReference>
<evidence type="ECO:0000256" key="12">
    <source>
        <dbReference type="PROSITE-ProRule" id="PRU00703"/>
    </source>
</evidence>
<gene>
    <name evidence="15" type="primary">IMPDH2</name>
    <name evidence="15" type="ORF">SO694_00008546</name>
</gene>
<dbReference type="EC" id="1.1.1.205" evidence="11 13"/>
<evidence type="ECO:0000256" key="10">
    <source>
        <dbReference type="ARBA" id="ARBA00048028"/>
    </source>
</evidence>
<dbReference type="InterPro" id="IPR001093">
    <property type="entry name" value="IMP_DH_GMPRt"/>
</dbReference>
<evidence type="ECO:0000256" key="2">
    <source>
        <dbReference type="ARBA" id="ARBA00005502"/>
    </source>
</evidence>
<feature type="binding site" evidence="11">
    <location>
        <begin position="367"/>
        <end position="369"/>
    </location>
    <ligand>
        <name>IMP</name>
        <dbReference type="ChEBI" id="CHEBI:58053"/>
    </ligand>
</feature>
<comment type="catalytic activity">
    <reaction evidence="10 11 13">
        <text>IMP + NAD(+) + H2O = XMP + NADH + H(+)</text>
        <dbReference type="Rhea" id="RHEA:11708"/>
        <dbReference type="ChEBI" id="CHEBI:15377"/>
        <dbReference type="ChEBI" id="CHEBI:15378"/>
        <dbReference type="ChEBI" id="CHEBI:57464"/>
        <dbReference type="ChEBI" id="CHEBI:57540"/>
        <dbReference type="ChEBI" id="CHEBI:57945"/>
        <dbReference type="ChEBI" id="CHEBI:58053"/>
        <dbReference type="EC" id="1.1.1.205"/>
    </reaction>
</comment>
<feature type="binding site" evidence="11">
    <location>
        <begin position="414"/>
        <end position="418"/>
    </location>
    <ligand>
        <name>IMP</name>
        <dbReference type="ChEBI" id="CHEBI:58053"/>
    </ligand>
</feature>
<dbReference type="PROSITE" id="PS51371">
    <property type="entry name" value="CBS"/>
    <property type="match status" value="1"/>
</dbReference>
<comment type="cofactor">
    <cofactor evidence="1 11">
        <name>K(+)</name>
        <dbReference type="ChEBI" id="CHEBI:29103"/>
    </cofactor>
</comment>
<feature type="binding site" evidence="11">
    <location>
        <begin position="390"/>
        <end position="391"/>
    </location>
    <ligand>
        <name>IMP</name>
        <dbReference type="ChEBI" id="CHEBI:58053"/>
    </ligand>
</feature>
<keyword evidence="16" id="KW-1185">Reference proteome</keyword>
<reference evidence="15 16" key="1">
    <citation type="submission" date="2024-03" db="EMBL/GenBank/DDBJ databases">
        <title>Aureococcus anophagefferens CCMP1851 and Kratosvirus quantuckense: Draft genome of a second virus-susceptible host strain in the model system.</title>
        <authorList>
            <person name="Chase E."/>
            <person name="Truchon A.R."/>
            <person name="Schepens W."/>
            <person name="Wilhelm S.W."/>
        </authorList>
    </citation>
    <scope>NUCLEOTIDE SEQUENCE [LARGE SCALE GENOMIC DNA]</scope>
    <source>
        <strain evidence="15 16">CCMP1851</strain>
    </source>
</reference>
<dbReference type="EMBL" id="JBBJCI010000032">
    <property type="protein sequence ID" value="KAK7254181.1"/>
    <property type="molecule type" value="Genomic_DNA"/>
</dbReference>
<feature type="binding site" evidence="11">
    <location>
        <position position="442"/>
    </location>
    <ligand>
        <name>IMP</name>
        <dbReference type="ChEBI" id="CHEBI:58053"/>
    </ligand>
</feature>
<dbReference type="InterPro" id="IPR015875">
    <property type="entry name" value="IMP_DH/GMP_Rdtase_CS"/>
</dbReference>
<comment type="caution">
    <text evidence="11">Lacks conserved residue(s) required for the propagation of feature annotation.</text>
</comment>
<dbReference type="Pfam" id="PF00571">
    <property type="entry name" value="CBS"/>
    <property type="match status" value="1"/>
</dbReference>
<organism evidence="15 16">
    <name type="scientific">Aureococcus anophagefferens</name>
    <name type="common">Harmful bloom alga</name>
    <dbReference type="NCBI Taxonomy" id="44056"/>
    <lineage>
        <taxon>Eukaryota</taxon>
        <taxon>Sar</taxon>
        <taxon>Stramenopiles</taxon>
        <taxon>Ochrophyta</taxon>
        <taxon>Pelagophyceae</taxon>
        <taxon>Pelagomonadales</taxon>
        <taxon>Pelagomonadaceae</taxon>
        <taxon>Aureococcus</taxon>
    </lineage>
</organism>